<feature type="transmembrane region" description="Helical" evidence="1">
    <location>
        <begin position="162"/>
        <end position="182"/>
    </location>
</feature>
<reference evidence="2 3" key="2">
    <citation type="submission" date="2020-02" db="EMBL/GenBank/DDBJ databases">
        <title>Candidatus Galacturonibacter soehngenii shows hetero-acetogenic catabolism of galacturonic acid but lacks a canonical carbon monoxide dehydrogenase/acetyl-CoA synthase complex.</title>
        <authorList>
            <person name="Diender M."/>
            <person name="Stouten G.R."/>
            <person name="Petersen J.F."/>
            <person name="Nielsen P.H."/>
            <person name="Dueholm M.S."/>
            <person name="Pronk J.T."/>
            <person name="Van Loosdrecht M.C.M."/>
        </authorList>
    </citation>
    <scope>NUCLEOTIDE SEQUENCE [LARGE SCALE GENOMIC DNA]</scope>
    <source>
        <strain evidence="2">GalUA</strain>
    </source>
</reference>
<feature type="transmembrane region" description="Helical" evidence="1">
    <location>
        <begin position="326"/>
        <end position="346"/>
    </location>
</feature>
<organism evidence="2 3">
    <name type="scientific">Candidatus Galacturonatibacter soehngenii</name>
    <dbReference type="NCBI Taxonomy" id="2307010"/>
    <lineage>
        <taxon>Bacteria</taxon>
        <taxon>Bacillati</taxon>
        <taxon>Bacillota</taxon>
        <taxon>Clostridia</taxon>
        <taxon>Lachnospirales</taxon>
        <taxon>Lachnospiraceae</taxon>
        <taxon>Candidatus Galacturonatibacter</taxon>
    </lineage>
</organism>
<gene>
    <name evidence="2" type="ORF">F7O84_12005</name>
</gene>
<keyword evidence="1" id="KW-0812">Transmembrane</keyword>
<keyword evidence="1" id="KW-0472">Membrane</keyword>
<dbReference type="Proteomes" id="UP000461768">
    <property type="component" value="Unassembled WGS sequence"/>
</dbReference>
<evidence type="ECO:0008006" key="4">
    <source>
        <dbReference type="Google" id="ProtNLM"/>
    </source>
</evidence>
<accession>A0A7V7QKY4</accession>
<evidence type="ECO:0000256" key="1">
    <source>
        <dbReference type="SAM" id="Phobius"/>
    </source>
</evidence>
<reference evidence="2 3" key="1">
    <citation type="submission" date="2019-09" db="EMBL/GenBank/DDBJ databases">
        <authorList>
            <person name="Valk L.C."/>
        </authorList>
    </citation>
    <scope>NUCLEOTIDE SEQUENCE [LARGE SCALE GENOMIC DNA]</scope>
    <source>
        <strain evidence="2">GalUA</strain>
    </source>
</reference>
<feature type="transmembrane region" description="Helical" evidence="1">
    <location>
        <begin position="92"/>
        <end position="109"/>
    </location>
</feature>
<protein>
    <recommendedName>
        <fullName evidence="4">Glycosyltransferase RgtA/B/C/D-like domain-containing protein</fullName>
    </recommendedName>
</protein>
<name>A0A7V7QKY4_9FIRM</name>
<feature type="transmembrane region" description="Helical" evidence="1">
    <location>
        <begin position="358"/>
        <end position="374"/>
    </location>
</feature>
<feature type="transmembrane region" description="Helical" evidence="1">
    <location>
        <begin position="412"/>
        <end position="432"/>
    </location>
</feature>
<feature type="transmembrane region" description="Helical" evidence="1">
    <location>
        <begin position="138"/>
        <end position="156"/>
    </location>
</feature>
<feature type="transmembrane region" description="Helical" evidence="1">
    <location>
        <begin position="194"/>
        <end position="212"/>
    </location>
</feature>
<evidence type="ECO:0000313" key="3">
    <source>
        <dbReference type="Proteomes" id="UP000461768"/>
    </source>
</evidence>
<feature type="transmembrane region" description="Helical" evidence="1">
    <location>
        <begin position="597"/>
        <end position="617"/>
    </location>
</feature>
<dbReference type="EMBL" id="WAGX01000005">
    <property type="protein sequence ID" value="KAB1438268.1"/>
    <property type="molecule type" value="Genomic_DNA"/>
</dbReference>
<dbReference type="AlphaFoldDB" id="A0A7V7QKY4"/>
<proteinExistence type="predicted"/>
<keyword evidence="3" id="KW-1185">Reference proteome</keyword>
<comment type="caution">
    <text evidence="2">The sequence shown here is derived from an EMBL/GenBank/DDBJ whole genome shotgun (WGS) entry which is preliminary data.</text>
</comment>
<sequence>MEIRALDDLNKVSNMAIDLIHGGKFTSKNTYFSMYTNNIPLTIYLSQYYKLLIRFGFGNYTLTGSLLGVFCIDATIIITSLILKELRDKKTAVFFIAFNIFNPIIYLWGTFYYTTIVALPFMMLGIYLIVILQREKKLTYFCLKAFLFAIVLYIGTQLRPTTSFVLIGLIAFSILKIFTYKFNRNHVILHGKKLLCGIAAFFIGLLLVHISYHSLLDPTMEADYNKTKFPATHWVMMGLKDNGGFDWGDEQATLARETKEDKIKFNKKQIHSRIEAMGIRGMGELFVKKLIYTWSDGSHDYPVTMRASHNYTNYHKYITGEKKDPFIIYCQIFNITILLFLFIQMVKLFRNNINPKSLLIYIILLGGFLFHILWEANPKYSLNFIFLVLFIDMEALPDFFQNEHLSQLFNKVVPALGNIFILLSLIISFILYPHFTKDSMTFHDLVQGQFVSNKDRIGDMYQGSYIQQSFHTSRAFNNVEIQVFNNSSSQDAIYRFELLDENQTVKYTADFSPTTKNMIELIEFNFETIVPKKASTFYIKISSDGVEANDAIIFCMSNKQGYDVFPHGNLFVNDQEIAGDIAFSVSEVSKAPYTSSFLYVLFIGSVLLIEYLIFYYYKKRGQVHIRSLIPHS</sequence>
<keyword evidence="1" id="KW-1133">Transmembrane helix</keyword>
<evidence type="ECO:0000313" key="2">
    <source>
        <dbReference type="EMBL" id="KAB1438268.1"/>
    </source>
</evidence>
<feature type="transmembrane region" description="Helical" evidence="1">
    <location>
        <begin position="60"/>
        <end position="83"/>
    </location>
</feature>
<feature type="transmembrane region" description="Helical" evidence="1">
    <location>
        <begin position="115"/>
        <end position="131"/>
    </location>
</feature>